<feature type="compositionally biased region" description="Polar residues" evidence="1">
    <location>
        <begin position="196"/>
        <end position="209"/>
    </location>
</feature>
<dbReference type="EMBL" id="LGRX02011604">
    <property type="protein sequence ID" value="KAK3268749.1"/>
    <property type="molecule type" value="Genomic_DNA"/>
</dbReference>
<dbReference type="Proteomes" id="UP001190700">
    <property type="component" value="Unassembled WGS sequence"/>
</dbReference>
<comment type="caution">
    <text evidence="2">The sequence shown here is derived from an EMBL/GenBank/DDBJ whole genome shotgun (WGS) entry which is preliminary data.</text>
</comment>
<protein>
    <submittedName>
        <fullName evidence="2">Uncharacterized protein</fullName>
    </submittedName>
</protein>
<evidence type="ECO:0000313" key="2">
    <source>
        <dbReference type="EMBL" id="KAK3268749.1"/>
    </source>
</evidence>
<evidence type="ECO:0000256" key="1">
    <source>
        <dbReference type="SAM" id="MobiDB-lite"/>
    </source>
</evidence>
<feature type="region of interest" description="Disordered" evidence="1">
    <location>
        <begin position="187"/>
        <end position="209"/>
    </location>
</feature>
<accession>A0AAE0FZK3</accession>
<sequence>MLGATILGGEFGMLGFGASSESFAQPATPFDCSAKTGSPVCQVIKGFPGGALQTVGRPDAFQVSVPAKWISFEASSPKLRIAAYGTYVYPCREDGVLTGATLECLYVPQLSPSRVSFGVFSVDSPATVESIEQLGDVAQVASAMGASAAEVAGAAEADKGSSPVEQLPGPLYATSSTRNGRVFYDMASPEDPTRSPLPSTYTLTSGVGV</sequence>
<name>A0AAE0FZK3_9CHLO</name>
<evidence type="ECO:0000313" key="3">
    <source>
        <dbReference type="Proteomes" id="UP001190700"/>
    </source>
</evidence>
<organism evidence="2 3">
    <name type="scientific">Cymbomonas tetramitiformis</name>
    <dbReference type="NCBI Taxonomy" id="36881"/>
    <lineage>
        <taxon>Eukaryota</taxon>
        <taxon>Viridiplantae</taxon>
        <taxon>Chlorophyta</taxon>
        <taxon>Pyramimonadophyceae</taxon>
        <taxon>Pyramimonadales</taxon>
        <taxon>Pyramimonadaceae</taxon>
        <taxon>Cymbomonas</taxon>
    </lineage>
</organism>
<keyword evidence="3" id="KW-1185">Reference proteome</keyword>
<proteinExistence type="predicted"/>
<dbReference type="AlphaFoldDB" id="A0AAE0FZK3"/>
<gene>
    <name evidence="2" type="ORF">CYMTET_22763</name>
</gene>
<reference evidence="2 3" key="1">
    <citation type="journal article" date="2015" name="Genome Biol. Evol.">
        <title>Comparative Genomics of a Bacterivorous Green Alga Reveals Evolutionary Causalities and Consequences of Phago-Mixotrophic Mode of Nutrition.</title>
        <authorList>
            <person name="Burns J.A."/>
            <person name="Paasch A."/>
            <person name="Narechania A."/>
            <person name="Kim E."/>
        </authorList>
    </citation>
    <scope>NUCLEOTIDE SEQUENCE [LARGE SCALE GENOMIC DNA]</scope>
    <source>
        <strain evidence="2 3">PLY_AMNH</strain>
    </source>
</reference>